<protein>
    <submittedName>
        <fullName evidence="1">Uncharacterized protein</fullName>
    </submittedName>
</protein>
<proteinExistence type="predicted"/>
<comment type="caution">
    <text evidence="1">The sequence shown here is derived from an EMBL/GenBank/DDBJ whole genome shotgun (WGS) entry which is preliminary data.</text>
</comment>
<dbReference type="AlphaFoldDB" id="A0A9P5ZYG0"/>
<evidence type="ECO:0000313" key="1">
    <source>
        <dbReference type="EMBL" id="KAF9495418.1"/>
    </source>
</evidence>
<name>A0A9P5ZYG0_PLEER</name>
<dbReference type="EMBL" id="MU154562">
    <property type="protein sequence ID" value="KAF9495418.1"/>
    <property type="molecule type" value="Genomic_DNA"/>
</dbReference>
<keyword evidence="2" id="KW-1185">Reference proteome</keyword>
<dbReference type="Proteomes" id="UP000807025">
    <property type="component" value="Unassembled WGS sequence"/>
</dbReference>
<accession>A0A9P5ZYG0</accession>
<reference evidence="1" key="1">
    <citation type="submission" date="2020-11" db="EMBL/GenBank/DDBJ databases">
        <authorList>
            <consortium name="DOE Joint Genome Institute"/>
            <person name="Ahrendt S."/>
            <person name="Riley R."/>
            <person name="Andreopoulos W."/>
            <person name="Labutti K."/>
            <person name="Pangilinan J."/>
            <person name="Ruiz-Duenas F.J."/>
            <person name="Barrasa J.M."/>
            <person name="Sanchez-Garcia M."/>
            <person name="Camarero S."/>
            <person name="Miyauchi S."/>
            <person name="Serrano A."/>
            <person name="Linde D."/>
            <person name="Babiker R."/>
            <person name="Drula E."/>
            <person name="Ayuso-Fernandez I."/>
            <person name="Pacheco R."/>
            <person name="Padilla G."/>
            <person name="Ferreira P."/>
            <person name="Barriuso J."/>
            <person name="Kellner H."/>
            <person name="Castanera R."/>
            <person name="Alfaro M."/>
            <person name="Ramirez L."/>
            <person name="Pisabarro A.G."/>
            <person name="Kuo A."/>
            <person name="Tritt A."/>
            <person name="Lipzen A."/>
            <person name="He G."/>
            <person name="Yan M."/>
            <person name="Ng V."/>
            <person name="Cullen D."/>
            <person name="Martin F."/>
            <person name="Rosso M.-N."/>
            <person name="Henrissat B."/>
            <person name="Hibbett D."/>
            <person name="Martinez A.T."/>
            <person name="Grigoriev I.V."/>
        </authorList>
    </citation>
    <scope>NUCLEOTIDE SEQUENCE</scope>
    <source>
        <strain evidence="1">ATCC 90797</strain>
    </source>
</reference>
<organism evidence="1 2">
    <name type="scientific">Pleurotus eryngii</name>
    <name type="common">Boletus of the steppes</name>
    <dbReference type="NCBI Taxonomy" id="5323"/>
    <lineage>
        <taxon>Eukaryota</taxon>
        <taxon>Fungi</taxon>
        <taxon>Dikarya</taxon>
        <taxon>Basidiomycota</taxon>
        <taxon>Agaricomycotina</taxon>
        <taxon>Agaricomycetes</taxon>
        <taxon>Agaricomycetidae</taxon>
        <taxon>Agaricales</taxon>
        <taxon>Pleurotineae</taxon>
        <taxon>Pleurotaceae</taxon>
        <taxon>Pleurotus</taxon>
    </lineage>
</organism>
<sequence length="88" mass="9659">MKFTPSESWKGYRLPGVGAPLVKELKLGISTPESWNDETSFAMPLCPTLPYQPLSCPPSLPAALIRCTQPVPRLSSFSIPAAVYKCRH</sequence>
<gene>
    <name evidence="1" type="ORF">BDN71DRAFT_1447586</name>
</gene>
<evidence type="ECO:0000313" key="2">
    <source>
        <dbReference type="Proteomes" id="UP000807025"/>
    </source>
</evidence>